<feature type="region of interest" description="Disordered" evidence="2">
    <location>
        <begin position="132"/>
        <end position="179"/>
    </location>
</feature>
<proteinExistence type="predicted"/>
<feature type="compositionally biased region" description="Acidic residues" evidence="2">
    <location>
        <begin position="149"/>
        <end position="165"/>
    </location>
</feature>
<dbReference type="AlphaFoldDB" id="A0AAV6GY54"/>
<evidence type="ECO:0000313" key="4">
    <source>
        <dbReference type="Proteomes" id="UP000823561"/>
    </source>
</evidence>
<evidence type="ECO:0000256" key="1">
    <source>
        <dbReference type="SAM" id="Coils"/>
    </source>
</evidence>
<keyword evidence="1" id="KW-0175">Coiled coil</keyword>
<dbReference type="Proteomes" id="UP000823561">
    <property type="component" value="Chromosome 7"/>
</dbReference>
<gene>
    <name evidence="3" type="ORF">AALO_G00100630</name>
</gene>
<feature type="region of interest" description="Disordered" evidence="2">
    <location>
        <begin position="62"/>
        <end position="92"/>
    </location>
</feature>
<evidence type="ECO:0000256" key="2">
    <source>
        <dbReference type="SAM" id="MobiDB-lite"/>
    </source>
</evidence>
<protein>
    <submittedName>
        <fullName evidence="3">Uncharacterized protein</fullName>
    </submittedName>
</protein>
<comment type="caution">
    <text evidence="3">The sequence shown here is derived from an EMBL/GenBank/DDBJ whole genome shotgun (WGS) entry which is preliminary data.</text>
</comment>
<organism evidence="3 4">
    <name type="scientific">Alosa alosa</name>
    <name type="common">allis shad</name>
    <dbReference type="NCBI Taxonomy" id="278164"/>
    <lineage>
        <taxon>Eukaryota</taxon>
        <taxon>Metazoa</taxon>
        <taxon>Chordata</taxon>
        <taxon>Craniata</taxon>
        <taxon>Vertebrata</taxon>
        <taxon>Euteleostomi</taxon>
        <taxon>Actinopterygii</taxon>
        <taxon>Neopterygii</taxon>
        <taxon>Teleostei</taxon>
        <taxon>Clupei</taxon>
        <taxon>Clupeiformes</taxon>
        <taxon>Clupeoidei</taxon>
        <taxon>Clupeidae</taxon>
        <taxon>Alosa</taxon>
    </lineage>
</organism>
<accession>A0AAV6GY54</accession>
<evidence type="ECO:0000313" key="3">
    <source>
        <dbReference type="EMBL" id="KAG5278592.1"/>
    </source>
</evidence>
<name>A0AAV6GY54_9TELE</name>
<feature type="coiled-coil region" evidence="1">
    <location>
        <begin position="92"/>
        <end position="126"/>
    </location>
</feature>
<feature type="compositionally biased region" description="Low complexity" evidence="2">
    <location>
        <begin position="166"/>
        <end position="179"/>
    </location>
</feature>
<keyword evidence="4" id="KW-1185">Reference proteome</keyword>
<dbReference type="EMBL" id="JADWDJ010000007">
    <property type="protein sequence ID" value="KAG5278592.1"/>
    <property type="molecule type" value="Genomic_DNA"/>
</dbReference>
<sequence>MGNGRIKIRTEPCTVPGLDKHLDNGHKELSTQERAAYIKEAKLGKASLAELRASNPQIPMVSTLDIDVTEGDDVGVRPDEEDEQEEDTCPQCSETKRELKTLTLEVKTLKAQNNTLTRELATSRRKNRLLIRRLGKFKGEQPMQSTSSDADESDEAMEPMPEEGEPSSLSLGLSLSPPS</sequence>
<reference evidence="3" key="1">
    <citation type="submission" date="2020-10" db="EMBL/GenBank/DDBJ databases">
        <title>Chromosome-scale genome assembly of the Allis shad, Alosa alosa.</title>
        <authorList>
            <person name="Margot Z."/>
            <person name="Christophe K."/>
            <person name="Cabau C."/>
            <person name="Louis A."/>
            <person name="Berthelot C."/>
            <person name="Parey E."/>
            <person name="Roest Crollius H."/>
            <person name="Montfort J."/>
            <person name="Robinson-Rechavi M."/>
            <person name="Bucao C."/>
            <person name="Bouchez O."/>
            <person name="Gislard M."/>
            <person name="Lluch J."/>
            <person name="Milhes M."/>
            <person name="Lampietro C."/>
            <person name="Lopez Roques C."/>
            <person name="Donnadieu C."/>
            <person name="Braasch I."/>
            <person name="Desvignes T."/>
            <person name="Postlethwait J."/>
            <person name="Bobe J."/>
            <person name="Guiguen Y."/>
        </authorList>
    </citation>
    <scope>NUCLEOTIDE SEQUENCE</scope>
    <source>
        <strain evidence="3">M-15738</strain>
        <tissue evidence="3">Blood</tissue>
    </source>
</reference>
<feature type="compositionally biased region" description="Acidic residues" evidence="2">
    <location>
        <begin position="67"/>
        <end position="88"/>
    </location>
</feature>